<sequence>MKKIIILICLASSLNIYSQKEDFIKNIFILRFLEEGILVNKDIKTDERIYNSDIIDINIDSLNGYGPNIVFYKFILGKNSIKSLDIRTDISLHMTSCQEYILGYNVENNNSYRIKGFNSNDLFLMLKDISATGSKPKKIKKILTELNDLLIGVDFMCVFKSLQKFDFSSSSLKPCSDAKELH</sequence>
<dbReference type="Proteomes" id="UP001623852">
    <property type="component" value="Chromosome"/>
</dbReference>
<reference evidence="1 2" key="1">
    <citation type="submission" date="2024-03" db="EMBL/GenBank/DDBJ databases">
        <title>Flavobacterium soyae.</title>
        <authorList>
            <person name="Zheng W."/>
        </authorList>
    </citation>
    <scope>NUCLEOTIDE SEQUENCE [LARGE SCALE GENOMIC DNA]</scope>
    <source>
        <strain evidence="1 2">55</strain>
    </source>
</reference>
<evidence type="ECO:0000313" key="2">
    <source>
        <dbReference type="Proteomes" id="UP001623852"/>
    </source>
</evidence>
<accession>A0ABZ2UL63</accession>
<organism evidence="1 2">
    <name type="scientific">Flavobacterium soyae</name>
    <dbReference type="NCBI Taxonomy" id="2903098"/>
    <lineage>
        <taxon>Bacteria</taxon>
        <taxon>Pseudomonadati</taxon>
        <taxon>Bacteroidota</taxon>
        <taxon>Flavobacteriia</taxon>
        <taxon>Flavobacteriales</taxon>
        <taxon>Flavobacteriaceae</taxon>
        <taxon>Flavobacterium</taxon>
    </lineage>
</organism>
<evidence type="ECO:0008006" key="3">
    <source>
        <dbReference type="Google" id="ProtNLM"/>
    </source>
</evidence>
<dbReference type="RefSeq" id="WP_406845390.1">
    <property type="nucleotide sequence ID" value="NZ_CP150845.1"/>
</dbReference>
<evidence type="ECO:0000313" key="1">
    <source>
        <dbReference type="EMBL" id="WYZ21716.1"/>
    </source>
</evidence>
<dbReference type="EMBL" id="CP150845">
    <property type="protein sequence ID" value="WYZ21716.1"/>
    <property type="molecule type" value="Genomic_DNA"/>
</dbReference>
<name>A0ABZ2UL63_9FLAO</name>
<keyword evidence="2" id="KW-1185">Reference proteome</keyword>
<proteinExistence type="predicted"/>
<protein>
    <recommendedName>
        <fullName evidence="3">DUF4468 domain-containing protein</fullName>
    </recommendedName>
</protein>
<gene>
    <name evidence="1" type="ORF">AABD74_09650</name>
</gene>